<accession>A0AAE9DPJ0</accession>
<sequence length="159" mass="18084">MIRSTASHYLALKNDENGIEDFKRMVENIWEMFPSSVCDMEIDKPSLIEWIINVQPTIRCVSIRNNVITSFETLNLLFKSLKVTQYFCLTENRNSCPKIVITEPIAYRSVSIDHCCLTLPAILNGTNSIILSSGSELLPTDINTVLKEWQTGTKLQNLE</sequence>
<protein>
    <recommendedName>
        <fullName evidence="3">F-box associated domain-containing protein</fullName>
    </recommendedName>
</protein>
<evidence type="ECO:0008006" key="3">
    <source>
        <dbReference type="Google" id="ProtNLM"/>
    </source>
</evidence>
<dbReference type="EMBL" id="CP090892">
    <property type="protein sequence ID" value="ULU08109.1"/>
    <property type="molecule type" value="Genomic_DNA"/>
</dbReference>
<name>A0AAE9DPJ0_CAEBR</name>
<dbReference type="AlphaFoldDB" id="A0AAE9DPJ0"/>
<organism evidence="1 2">
    <name type="scientific">Caenorhabditis briggsae</name>
    <dbReference type="NCBI Taxonomy" id="6238"/>
    <lineage>
        <taxon>Eukaryota</taxon>
        <taxon>Metazoa</taxon>
        <taxon>Ecdysozoa</taxon>
        <taxon>Nematoda</taxon>
        <taxon>Chromadorea</taxon>
        <taxon>Rhabditida</taxon>
        <taxon>Rhabditina</taxon>
        <taxon>Rhabditomorpha</taxon>
        <taxon>Rhabditoidea</taxon>
        <taxon>Rhabditidae</taxon>
        <taxon>Peloderinae</taxon>
        <taxon>Caenorhabditis</taxon>
    </lineage>
</organism>
<evidence type="ECO:0000313" key="2">
    <source>
        <dbReference type="Proteomes" id="UP000827892"/>
    </source>
</evidence>
<dbReference type="Proteomes" id="UP000827892">
    <property type="component" value="Chromosome II"/>
</dbReference>
<gene>
    <name evidence="1" type="ORF">L3Y34_019293</name>
</gene>
<evidence type="ECO:0000313" key="1">
    <source>
        <dbReference type="EMBL" id="ULU08109.1"/>
    </source>
</evidence>
<reference evidence="1 2" key="1">
    <citation type="submission" date="2022-05" db="EMBL/GenBank/DDBJ databases">
        <title>Chromosome-level reference genomes for two strains of Caenorhabditis briggsae: an improved platform for comparative genomics.</title>
        <authorList>
            <person name="Stevens L."/>
            <person name="Andersen E.C."/>
        </authorList>
    </citation>
    <scope>NUCLEOTIDE SEQUENCE [LARGE SCALE GENOMIC DNA]</scope>
    <source>
        <strain evidence="1">QX1410_ONT</strain>
        <tissue evidence="1">Whole-organism</tissue>
    </source>
</reference>
<proteinExistence type="predicted"/>